<comment type="caution">
    <text evidence="2">The sequence shown here is derived from an EMBL/GenBank/DDBJ whole genome shotgun (WGS) entry which is preliminary data.</text>
</comment>
<keyword evidence="1" id="KW-0812">Transmembrane</keyword>
<organism evidence="2 3">
    <name type="scientific">Bifidobacterium adolescentis L2-32</name>
    <dbReference type="NCBI Taxonomy" id="411481"/>
    <lineage>
        <taxon>Bacteria</taxon>
        <taxon>Bacillati</taxon>
        <taxon>Actinomycetota</taxon>
        <taxon>Actinomycetes</taxon>
        <taxon>Bifidobacteriales</taxon>
        <taxon>Bifidobacteriaceae</taxon>
        <taxon>Bifidobacterium</taxon>
    </lineage>
</organism>
<accession>A7A3K8</accession>
<keyword evidence="1" id="KW-1133">Transmembrane helix</keyword>
<dbReference type="EMBL" id="AAXD02000018">
    <property type="protein sequence ID" value="EDN83492.1"/>
    <property type="molecule type" value="Genomic_DNA"/>
</dbReference>
<gene>
    <name evidence="2" type="ORF">BIFADO_00401</name>
</gene>
<proteinExistence type="predicted"/>
<dbReference type="HOGENOM" id="CLU_2566943_0_0_11"/>
<evidence type="ECO:0000256" key="1">
    <source>
        <dbReference type="SAM" id="Phobius"/>
    </source>
</evidence>
<keyword evidence="1" id="KW-0472">Membrane</keyword>
<feature type="transmembrane region" description="Helical" evidence="1">
    <location>
        <begin position="53"/>
        <end position="70"/>
    </location>
</feature>
<reference evidence="2 3" key="2">
    <citation type="submission" date="2007-05" db="EMBL/GenBank/DDBJ databases">
        <title>Draft genome sequence of Bifidobacterium adolescentis (L2-32).</title>
        <authorList>
            <person name="Sudarsanam P."/>
            <person name="Ley R."/>
            <person name="Guruge J."/>
            <person name="Turnbaugh P.J."/>
            <person name="Mahowald M."/>
            <person name="Liep D."/>
            <person name="Gordon J."/>
        </authorList>
    </citation>
    <scope>NUCLEOTIDE SEQUENCE [LARGE SCALE GENOMIC DNA]</scope>
    <source>
        <strain evidence="2 3">L2-32</strain>
    </source>
</reference>
<evidence type="ECO:0000313" key="3">
    <source>
        <dbReference type="Proteomes" id="UP000003773"/>
    </source>
</evidence>
<evidence type="ECO:0000313" key="2">
    <source>
        <dbReference type="EMBL" id="EDN83492.1"/>
    </source>
</evidence>
<sequence>MPPKSEIEVAFADFSSTFTVLPVLEALSVELALPDPQAAMEHASTAASEPTAILRKTFIVFVSLVVLLFLESTTWKRNGVT</sequence>
<name>A7A3K8_BIFAD</name>
<protein>
    <submittedName>
        <fullName evidence="2">Uncharacterized protein</fullName>
    </submittedName>
</protein>
<dbReference type="Proteomes" id="UP000003773">
    <property type="component" value="Unassembled WGS sequence"/>
</dbReference>
<reference evidence="2 3" key="1">
    <citation type="submission" date="2007-04" db="EMBL/GenBank/DDBJ databases">
        <authorList>
            <person name="Fulton L."/>
            <person name="Clifton S."/>
            <person name="Fulton B."/>
            <person name="Xu J."/>
            <person name="Minx P."/>
            <person name="Pepin K.H."/>
            <person name="Johnson M."/>
            <person name="Thiruvilangam P."/>
            <person name="Bhonagiri V."/>
            <person name="Nash W.E."/>
            <person name="Mardis E.R."/>
            <person name="Wilson R.K."/>
        </authorList>
    </citation>
    <scope>NUCLEOTIDE SEQUENCE [LARGE SCALE GENOMIC DNA]</scope>
    <source>
        <strain evidence="2 3">L2-32</strain>
    </source>
</reference>
<dbReference type="AlphaFoldDB" id="A7A3K8"/>